<name>A0A219APY8_METCM</name>
<proteinExistence type="predicted"/>
<keyword evidence="1" id="KW-0812">Transmembrane</keyword>
<sequence length="70" mass="7526">MQANLSPLDTFIMAFSIPIAHAISIYQLAHSLQPLKGVRSTELINVTAACYVVTAKPYACQPPTPAKSKP</sequence>
<reference evidence="2 3" key="1">
    <citation type="journal article" date="2016" name="PLoS Pathog.">
        <title>Biosynthesis of antibiotic leucinostatins in bio-control fungus Purpureocillium lilacinum and their inhibition on phytophthora revealed by genome mining.</title>
        <authorList>
            <person name="Wang G."/>
            <person name="Liu Z."/>
            <person name="Lin R."/>
            <person name="Li E."/>
            <person name="Mao Z."/>
            <person name="Ling J."/>
            <person name="Yang Y."/>
            <person name="Yin W.B."/>
            <person name="Xie B."/>
        </authorList>
    </citation>
    <scope>NUCLEOTIDE SEQUENCE [LARGE SCALE GENOMIC DNA]</scope>
    <source>
        <strain evidence="2">170</strain>
    </source>
</reference>
<dbReference type="RefSeq" id="XP_018142217.2">
    <property type="nucleotide sequence ID" value="XM_018285190.2"/>
</dbReference>
<protein>
    <submittedName>
        <fullName evidence="2">Uncharacterized protein</fullName>
    </submittedName>
</protein>
<evidence type="ECO:0000313" key="3">
    <source>
        <dbReference type="Proteomes" id="UP000078397"/>
    </source>
</evidence>
<dbReference type="AlphaFoldDB" id="A0A219APY8"/>
<comment type="caution">
    <text evidence="2">The sequence shown here is derived from an EMBL/GenBank/DDBJ whole genome shotgun (WGS) entry which is preliminary data.</text>
</comment>
<organism evidence="2 3">
    <name type="scientific">Pochonia chlamydosporia 170</name>
    <dbReference type="NCBI Taxonomy" id="1380566"/>
    <lineage>
        <taxon>Eukaryota</taxon>
        <taxon>Fungi</taxon>
        <taxon>Dikarya</taxon>
        <taxon>Ascomycota</taxon>
        <taxon>Pezizomycotina</taxon>
        <taxon>Sordariomycetes</taxon>
        <taxon>Hypocreomycetidae</taxon>
        <taxon>Hypocreales</taxon>
        <taxon>Clavicipitaceae</taxon>
        <taxon>Pochonia</taxon>
    </lineage>
</organism>
<keyword evidence="3" id="KW-1185">Reference proteome</keyword>
<evidence type="ECO:0000313" key="2">
    <source>
        <dbReference type="EMBL" id="OWT42870.1"/>
    </source>
</evidence>
<dbReference type="GeneID" id="28849184"/>
<gene>
    <name evidence="2" type="ORF">VFPPC_17937</name>
</gene>
<accession>A0A219APY8</accession>
<keyword evidence="1" id="KW-1133">Transmembrane helix</keyword>
<feature type="transmembrane region" description="Helical" evidence="1">
    <location>
        <begin position="12"/>
        <end position="29"/>
    </location>
</feature>
<keyword evidence="1" id="KW-0472">Membrane</keyword>
<dbReference type="Proteomes" id="UP000078397">
    <property type="component" value="Unassembled WGS sequence"/>
</dbReference>
<dbReference type="EMBL" id="LSBJ02000005">
    <property type="protein sequence ID" value="OWT42870.1"/>
    <property type="molecule type" value="Genomic_DNA"/>
</dbReference>
<dbReference type="KEGG" id="pchm:VFPPC_17937"/>
<evidence type="ECO:0000256" key="1">
    <source>
        <dbReference type="SAM" id="Phobius"/>
    </source>
</evidence>